<dbReference type="InterPro" id="IPR001283">
    <property type="entry name" value="CRISP-related"/>
</dbReference>
<name>A0A4S2LCQ1_OPIFE</name>
<feature type="domain" description="SCP" evidence="2">
    <location>
        <begin position="46"/>
        <end position="193"/>
    </location>
</feature>
<feature type="chain" id="PRO_5020204413" description="SCP domain-containing protein" evidence="1">
    <location>
        <begin position="22"/>
        <end position="201"/>
    </location>
</feature>
<evidence type="ECO:0000313" key="4">
    <source>
        <dbReference type="Proteomes" id="UP000308267"/>
    </source>
</evidence>
<dbReference type="Gene3D" id="3.40.33.10">
    <property type="entry name" value="CAP"/>
    <property type="match status" value="1"/>
</dbReference>
<dbReference type="InterPro" id="IPR035940">
    <property type="entry name" value="CAP_sf"/>
</dbReference>
<dbReference type="CDD" id="cd05380">
    <property type="entry name" value="CAP_euk"/>
    <property type="match status" value="1"/>
</dbReference>
<dbReference type="InterPro" id="IPR014044">
    <property type="entry name" value="CAP_dom"/>
</dbReference>
<proteinExistence type="predicted"/>
<gene>
    <name evidence="3" type="ORF">CRM22_008193</name>
</gene>
<keyword evidence="1" id="KW-0732">Signal</keyword>
<accession>A0A4S2LCQ1</accession>
<dbReference type="PANTHER" id="PTHR10334">
    <property type="entry name" value="CYSTEINE-RICH SECRETORY PROTEIN-RELATED"/>
    <property type="match status" value="1"/>
</dbReference>
<dbReference type="STRING" id="147828.A0A4S2LCQ1"/>
<dbReference type="OrthoDB" id="10250153at2759"/>
<feature type="signal peptide" evidence="1">
    <location>
        <begin position="1"/>
        <end position="21"/>
    </location>
</feature>
<comment type="caution">
    <text evidence="3">The sequence shown here is derived from an EMBL/GenBank/DDBJ whole genome shotgun (WGS) entry which is preliminary data.</text>
</comment>
<organism evidence="3 4">
    <name type="scientific">Opisthorchis felineus</name>
    <dbReference type="NCBI Taxonomy" id="147828"/>
    <lineage>
        <taxon>Eukaryota</taxon>
        <taxon>Metazoa</taxon>
        <taxon>Spiralia</taxon>
        <taxon>Lophotrochozoa</taxon>
        <taxon>Platyhelminthes</taxon>
        <taxon>Trematoda</taxon>
        <taxon>Digenea</taxon>
        <taxon>Opisthorchiida</taxon>
        <taxon>Opisthorchiata</taxon>
        <taxon>Opisthorchiidae</taxon>
        <taxon>Opisthorchis</taxon>
    </lineage>
</organism>
<protein>
    <recommendedName>
        <fullName evidence="2">SCP domain-containing protein</fullName>
    </recommendedName>
</protein>
<dbReference type="EMBL" id="SJOL01008139">
    <property type="protein sequence ID" value="TGZ61043.1"/>
    <property type="molecule type" value="Genomic_DNA"/>
</dbReference>
<dbReference type="AlphaFoldDB" id="A0A4S2LCQ1"/>
<dbReference type="SUPFAM" id="SSF55797">
    <property type="entry name" value="PR-1-like"/>
    <property type="match status" value="1"/>
</dbReference>
<sequence length="201" mass="23484">MRRYFGHVSIAILIFACHSQCHFVELEVVGNFYTNTCEIRNAEDPFGPVELLQRHNQYRRMILAGHVTNQPAAAAMLNLDWDSTLAEGARLWAEKCDYRHEPPQSVGENLAFSPHPHIDPVQTWFEENKYFNFGPVTAKGTFWTERYTQLVWANTSKVGCHRIHCQWLLAYSSWHEDVYYTVCRYYPKGNNIGHEPYEVKK</sequence>
<evidence type="ECO:0000256" key="1">
    <source>
        <dbReference type="SAM" id="SignalP"/>
    </source>
</evidence>
<dbReference type="Proteomes" id="UP000308267">
    <property type="component" value="Unassembled WGS sequence"/>
</dbReference>
<evidence type="ECO:0000259" key="2">
    <source>
        <dbReference type="SMART" id="SM00198"/>
    </source>
</evidence>
<dbReference type="PRINTS" id="PR00837">
    <property type="entry name" value="V5TPXLIKE"/>
</dbReference>
<dbReference type="PROSITE" id="PS51257">
    <property type="entry name" value="PROKAR_LIPOPROTEIN"/>
    <property type="match status" value="1"/>
</dbReference>
<dbReference type="Pfam" id="PF00188">
    <property type="entry name" value="CAP"/>
    <property type="match status" value="1"/>
</dbReference>
<reference evidence="3 4" key="1">
    <citation type="journal article" date="2019" name="BMC Genomics">
        <title>New insights from Opisthorchis felineus genome: update on genomics of the epidemiologically important liver flukes.</title>
        <authorList>
            <person name="Ershov N.I."/>
            <person name="Mordvinov V.A."/>
            <person name="Prokhortchouk E.B."/>
            <person name="Pakharukova M.Y."/>
            <person name="Gunbin K.V."/>
            <person name="Ustyantsev K."/>
            <person name="Genaev M.A."/>
            <person name="Blinov A.G."/>
            <person name="Mazur A."/>
            <person name="Boulygina E."/>
            <person name="Tsygankova S."/>
            <person name="Khrameeva E."/>
            <person name="Chekanov N."/>
            <person name="Fan G."/>
            <person name="Xiao A."/>
            <person name="Zhang H."/>
            <person name="Xu X."/>
            <person name="Yang H."/>
            <person name="Solovyev V."/>
            <person name="Lee S.M."/>
            <person name="Liu X."/>
            <person name="Afonnikov D.A."/>
            <person name="Skryabin K.G."/>
        </authorList>
    </citation>
    <scope>NUCLEOTIDE SEQUENCE [LARGE SCALE GENOMIC DNA]</scope>
    <source>
        <strain evidence="3">AK-0245</strain>
        <tissue evidence="3">Whole organism</tissue>
    </source>
</reference>
<dbReference type="SMART" id="SM00198">
    <property type="entry name" value="SCP"/>
    <property type="match status" value="1"/>
</dbReference>
<evidence type="ECO:0000313" key="3">
    <source>
        <dbReference type="EMBL" id="TGZ61043.1"/>
    </source>
</evidence>
<keyword evidence="4" id="KW-1185">Reference proteome</keyword>